<dbReference type="AlphaFoldDB" id="A0AAD3S0H9"/>
<gene>
    <name evidence="1" type="ORF">Nepgr_003959</name>
</gene>
<evidence type="ECO:0000313" key="1">
    <source>
        <dbReference type="EMBL" id="GMH02120.1"/>
    </source>
</evidence>
<sequence length="157" mass="17403">MLSRDGLSILPNYLPDRRLPVCPPAGLPPLLAFCSFAFGCPDCWLPRWLSCAFRVWKKKTLLLLLSLASGDSDCWPPCWEPATLDLAVFASCFHLVALSVFHFAGFASYDGAILPLASSELSVLEKMDGLVESPVDPWCCRFGVTLTWPIRRVRMAP</sequence>
<dbReference type="EMBL" id="BSYO01000003">
    <property type="protein sequence ID" value="GMH02120.1"/>
    <property type="molecule type" value="Genomic_DNA"/>
</dbReference>
<keyword evidence="2" id="KW-1185">Reference proteome</keyword>
<protein>
    <submittedName>
        <fullName evidence="1">Uncharacterized protein</fullName>
    </submittedName>
</protein>
<dbReference type="Proteomes" id="UP001279734">
    <property type="component" value="Unassembled WGS sequence"/>
</dbReference>
<evidence type="ECO:0000313" key="2">
    <source>
        <dbReference type="Proteomes" id="UP001279734"/>
    </source>
</evidence>
<proteinExistence type="predicted"/>
<accession>A0AAD3S0H9</accession>
<organism evidence="1 2">
    <name type="scientific">Nepenthes gracilis</name>
    <name type="common">Slender pitcher plant</name>
    <dbReference type="NCBI Taxonomy" id="150966"/>
    <lineage>
        <taxon>Eukaryota</taxon>
        <taxon>Viridiplantae</taxon>
        <taxon>Streptophyta</taxon>
        <taxon>Embryophyta</taxon>
        <taxon>Tracheophyta</taxon>
        <taxon>Spermatophyta</taxon>
        <taxon>Magnoliopsida</taxon>
        <taxon>eudicotyledons</taxon>
        <taxon>Gunneridae</taxon>
        <taxon>Pentapetalae</taxon>
        <taxon>Caryophyllales</taxon>
        <taxon>Nepenthaceae</taxon>
        <taxon>Nepenthes</taxon>
    </lineage>
</organism>
<reference evidence="1" key="1">
    <citation type="submission" date="2023-05" db="EMBL/GenBank/DDBJ databases">
        <title>Nepenthes gracilis genome sequencing.</title>
        <authorList>
            <person name="Fukushima K."/>
        </authorList>
    </citation>
    <scope>NUCLEOTIDE SEQUENCE</scope>
    <source>
        <strain evidence="1">SING2019-196</strain>
    </source>
</reference>
<comment type="caution">
    <text evidence="1">The sequence shown here is derived from an EMBL/GenBank/DDBJ whole genome shotgun (WGS) entry which is preliminary data.</text>
</comment>
<name>A0AAD3S0H9_NEPGR</name>